<dbReference type="PROSITE" id="PS50110">
    <property type="entry name" value="RESPONSE_REGULATORY"/>
    <property type="match status" value="1"/>
</dbReference>
<feature type="domain" description="Response regulatory" evidence="2">
    <location>
        <begin position="5"/>
        <end position="130"/>
    </location>
</feature>
<dbReference type="Pfam" id="PF00072">
    <property type="entry name" value="Response_reg"/>
    <property type="match status" value="1"/>
</dbReference>
<proteinExistence type="predicted"/>
<dbReference type="InterPro" id="IPR001789">
    <property type="entry name" value="Sig_transdc_resp-reg_receiver"/>
</dbReference>
<feature type="modified residue" description="4-aspartylphosphate" evidence="1">
    <location>
        <position position="63"/>
    </location>
</feature>
<dbReference type="InterPro" id="IPR011006">
    <property type="entry name" value="CheY-like_superfamily"/>
</dbReference>
<keyword evidence="1" id="KW-0597">Phosphoprotein</keyword>
<evidence type="ECO:0000313" key="3">
    <source>
        <dbReference type="EMBL" id="SEG03132.1"/>
    </source>
</evidence>
<evidence type="ECO:0000256" key="1">
    <source>
        <dbReference type="PROSITE-ProRule" id="PRU00169"/>
    </source>
</evidence>
<keyword evidence="4" id="KW-1185">Reference proteome</keyword>
<dbReference type="GO" id="GO:0000160">
    <property type="term" value="P:phosphorelay signal transduction system"/>
    <property type="evidence" value="ECO:0007669"/>
    <property type="project" value="InterPro"/>
</dbReference>
<dbReference type="SMART" id="SM00448">
    <property type="entry name" value="REC"/>
    <property type="match status" value="1"/>
</dbReference>
<dbReference type="PANTHER" id="PTHR44520">
    <property type="entry name" value="RESPONSE REGULATOR RCP1-RELATED"/>
    <property type="match status" value="1"/>
</dbReference>
<reference evidence="3 4" key="1">
    <citation type="submission" date="2016-10" db="EMBL/GenBank/DDBJ databases">
        <authorList>
            <person name="Varghese N."/>
            <person name="Submissions S."/>
        </authorList>
    </citation>
    <scope>NUCLEOTIDE SEQUENCE [LARGE SCALE GENOMIC DNA]</scope>
    <source>
        <strain evidence="3 4">CECT 8317</strain>
    </source>
</reference>
<evidence type="ECO:0000259" key="2">
    <source>
        <dbReference type="PROSITE" id="PS50110"/>
    </source>
</evidence>
<accession>A0AAQ1G5Y4</accession>
<gene>
    <name evidence="3" type="ORF">SAMN05216586_10317</name>
</gene>
<sequence length="143" mass="15900">MMENPILLVEDNPDDIALMLHALKNNGINTPVLVAEDGEQALQQLYGEQHGDHRQIPALILLDLNLPKLSGLEVLRQLRANDTTRMVPVVVLTSSLEPSDRLQAYQSGANSYVRKPVDFDEFVTVAQQLGNYWLGLNQPAIDT</sequence>
<dbReference type="CDD" id="cd17557">
    <property type="entry name" value="REC_Rcp-like"/>
    <property type="match status" value="1"/>
</dbReference>
<dbReference type="PANTHER" id="PTHR44520:SF1">
    <property type="entry name" value="TWO-COMPONENT SYSTEM REGULATORY PROTEIN"/>
    <property type="match status" value="1"/>
</dbReference>
<name>A0AAQ1G5Y4_9GAMM</name>
<comment type="caution">
    <text evidence="3">The sequence shown here is derived from an EMBL/GenBank/DDBJ whole genome shotgun (WGS) entry which is preliminary data.</text>
</comment>
<dbReference type="EMBL" id="FNVE01000003">
    <property type="protein sequence ID" value="SEG03132.1"/>
    <property type="molecule type" value="Genomic_DNA"/>
</dbReference>
<protein>
    <submittedName>
        <fullName evidence="3">Two-component system, unclassified family, response regulator</fullName>
    </submittedName>
</protein>
<evidence type="ECO:0000313" key="4">
    <source>
        <dbReference type="Proteomes" id="UP000243518"/>
    </source>
</evidence>
<dbReference type="Gene3D" id="3.40.50.2300">
    <property type="match status" value="1"/>
</dbReference>
<dbReference type="Proteomes" id="UP000243518">
    <property type="component" value="Unassembled WGS sequence"/>
</dbReference>
<organism evidence="3 4">
    <name type="scientific">Halopseudomonas aestusnigri</name>
    <dbReference type="NCBI Taxonomy" id="857252"/>
    <lineage>
        <taxon>Bacteria</taxon>
        <taxon>Pseudomonadati</taxon>
        <taxon>Pseudomonadota</taxon>
        <taxon>Gammaproteobacteria</taxon>
        <taxon>Pseudomonadales</taxon>
        <taxon>Pseudomonadaceae</taxon>
        <taxon>Halopseudomonas</taxon>
    </lineage>
</organism>
<dbReference type="SUPFAM" id="SSF52172">
    <property type="entry name" value="CheY-like"/>
    <property type="match status" value="1"/>
</dbReference>
<dbReference type="AlphaFoldDB" id="A0AAQ1G5Y4"/>
<dbReference type="InterPro" id="IPR052893">
    <property type="entry name" value="TCS_response_regulator"/>
</dbReference>